<dbReference type="SUPFAM" id="SSF56784">
    <property type="entry name" value="HAD-like"/>
    <property type="match status" value="1"/>
</dbReference>
<dbReference type="Gene3D" id="3.40.50.1000">
    <property type="entry name" value="HAD superfamily/HAD-like"/>
    <property type="match status" value="1"/>
</dbReference>
<dbReference type="AlphaFoldDB" id="A0A212JK53"/>
<sequence>MDICLDFDGTCVSHEFPKIGKDIGAVPVLKELTEKGHKLILFSMRSDRKKKKKVDGQEVVVEENVLTEAVQWFADNNIPLYGIQKNPTQRFWTSSPKAYGHLYIDDANLGCPLITDDPESDRAYVDWVKVREMLIDKGIL</sequence>
<gene>
    <name evidence="1" type="ORF">KL86DYS1_20028</name>
</gene>
<organism evidence="1">
    <name type="scientific">uncultured Dysgonomonas sp</name>
    <dbReference type="NCBI Taxonomy" id="206096"/>
    <lineage>
        <taxon>Bacteria</taxon>
        <taxon>Pseudomonadati</taxon>
        <taxon>Bacteroidota</taxon>
        <taxon>Bacteroidia</taxon>
        <taxon>Bacteroidales</taxon>
        <taxon>Dysgonomonadaceae</taxon>
        <taxon>Dysgonomonas</taxon>
        <taxon>environmental samples</taxon>
    </lineage>
</organism>
<name>A0A212JK53_9BACT</name>
<dbReference type="InterPro" id="IPR036412">
    <property type="entry name" value="HAD-like_sf"/>
</dbReference>
<dbReference type="EMBL" id="FLUM01000002">
    <property type="protein sequence ID" value="SBV99801.1"/>
    <property type="molecule type" value="Genomic_DNA"/>
</dbReference>
<protein>
    <submittedName>
        <fullName evidence="1">Uncharacterized protein</fullName>
    </submittedName>
</protein>
<dbReference type="RefSeq" id="WP_296941101.1">
    <property type="nucleotide sequence ID" value="NZ_LT599032.1"/>
</dbReference>
<dbReference type="CDD" id="cd01427">
    <property type="entry name" value="HAD_like"/>
    <property type="match status" value="1"/>
</dbReference>
<evidence type="ECO:0000313" key="1">
    <source>
        <dbReference type="EMBL" id="SBV99801.1"/>
    </source>
</evidence>
<dbReference type="InterPro" id="IPR023214">
    <property type="entry name" value="HAD_sf"/>
</dbReference>
<accession>A0A212JK53</accession>
<reference evidence="1" key="1">
    <citation type="submission" date="2016-04" db="EMBL/GenBank/DDBJ databases">
        <authorList>
            <person name="Evans L.H."/>
            <person name="Alamgir A."/>
            <person name="Owens N."/>
            <person name="Weber N.D."/>
            <person name="Virtaneva K."/>
            <person name="Barbian K."/>
            <person name="Babar A."/>
            <person name="Rosenke K."/>
        </authorList>
    </citation>
    <scope>NUCLEOTIDE SEQUENCE</scope>
    <source>
        <strain evidence="1">86-1</strain>
    </source>
</reference>
<proteinExistence type="predicted"/>